<evidence type="ECO:0000313" key="1">
    <source>
        <dbReference type="EMBL" id="OJT07672.1"/>
    </source>
</evidence>
<gene>
    <name evidence="1" type="ORF">TRAPUB_1471</name>
</gene>
<sequence length="81" mass="9366">MDFKLLSFFFSSPLPDNWERKDKLNVELTCYGWGKTCLIVQFHFPGDSDMVCIDSMLTAITHDIKYSQNWGYEFCGTPLAT</sequence>
<dbReference type="AlphaFoldDB" id="A0A1M2VJB8"/>
<organism evidence="1 2">
    <name type="scientific">Trametes pubescens</name>
    <name type="common">White-rot fungus</name>
    <dbReference type="NCBI Taxonomy" id="154538"/>
    <lineage>
        <taxon>Eukaryota</taxon>
        <taxon>Fungi</taxon>
        <taxon>Dikarya</taxon>
        <taxon>Basidiomycota</taxon>
        <taxon>Agaricomycotina</taxon>
        <taxon>Agaricomycetes</taxon>
        <taxon>Polyporales</taxon>
        <taxon>Polyporaceae</taxon>
        <taxon>Trametes</taxon>
    </lineage>
</organism>
<keyword evidence="2" id="KW-1185">Reference proteome</keyword>
<comment type="caution">
    <text evidence="1">The sequence shown here is derived from an EMBL/GenBank/DDBJ whole genome shotgun (WGS) entry which is preliminary data.</text>
</comment>
<proteinExistence type="predicted"/>
<reference evidence="1 2" key="1">
    <citation type="submission" date="2016-10" db="EMBL/GenBank/DDBJ databases">
        <title>Genome sequence of the basidiomycete white-rot fungus Trametes pubescens.</title>
        <authorList>
            <person name="Makela M.R."/>
            <person name="Granchi Z."/>
            <person name="Peng M."/>
            <person name="De Vries R.P."/>
            <person name="Grigoriev I."/>
            <person name="Riley R."/>
            <person name="Hilden K."/>
        </authorList>
    </citation>
    <scope>NUCLEOTIDE SEQUENCE [LARGE SCALE GENOMIC DNA]</scope>
    <source>
        <strain evidence="1 2">FBCC735</strain>
    </source>
</reference>
<evidence type="ECO:0000313" key="2">
    <source>
        <dbReference type="Proteomes" id="UP000184267"/>
    </source>
</evidence>
<dbReference type="Proteomes" id="UP000184267">
    <property type="component" value="Unassembled WGS sequence"/>
</dbReference>
<accession>A0A1M2VJB8</accession>
<dbReference type="STRING" id="154538.A0A1M2VJB8"/>
<protein>
    <submittedName>
        <fullName evidence="1">Uncharacterized protein</fullName>
    </submittedName>
</protein>
<dbReference type="EMBL" id="MNAD01001145">
    <property type="protein sequence ID" value="OJT07672.1"/>
    <property type="molecule type" value="Genomic_DNA"/>
</dbReference>
<name>A0A1M2VJB8_TRAPU</name>